<proteinExistence type="predicted"/>
<evidence type="ECO:0000313" key="3">
    <source>
        <dbReference type="Proteomes" id="UP000681075"/>
    </source>
</evidence>
<dbReference type="InterPro" id="IPR050712">
    <property type="entry name" value="NAD(P)H-dep_reductase"/>
</dbReference>
<dbReference type="PANTHER" id="PTHR30543:SF21">
    <property type="entry name" value="NAD(P)H-DEPENDENT FMN REDUCTASE LOT6"/>
    <property type="match status" value="1"/>
</dbReference>
<dbReference type="AlphaFoldDB" id="A0A8S8XJG2"/>
<protein>
    <recommendedName>
        <fullName evidence="1">NADPH-dependent FMN reductase-like domain-containing protein</fullName>
    </recommendedName>
</protein>
<feature type="domain" description="NADPH-dependent FMN reductase-like" evidence="1">
    <location>
        <begin position="21"/>
        <end position="161"/>
    </location>
</feature>
<dbReference type="Gene3D" id="3.40.50.360">
    <property type="match status" value="1"/>
</dbReference>
<dbReference type="GO" id="GO:0005829">
    <property type="term" value="C:cytosol"/>
    <property type="evidence" value="ECO:0007669"/>
    <property type="project" value="TreeGrafter"/>
</dbReference>
<dbReference type="GO" id="GO:0010181">
    <property type="term" value="F:FMN binding"/>
    <property type="evidence" value="ECO:0007669"/>
    <property type="project" value="TreeGrafter"/>
</dbReference>
<accession>A0A8S8XJG2</accession>
<reference evidence="2" key="1">
    <citation type="submission" date="2021-02" db="EMBL/GenBank/DDBJ databases">
        <title>Genome sequence of Rhodospirillales sp. strain TMPK1 isolated from soil.</title>
        <authorList>
            <person name="Nakai R."/>
            <person name="Kusada H."/>
            <person name="Tamaki H."/>
        </authorList>
    </citation>
    <scope>NUCLEOTIDE SEQUENCE</scope>
    <source>
        <strain evidence="2">TMPK1</strain>
    </source>
</reference>
<dbReference type="InterPro" id="IPR005025">
    <property type="entry name" value="FMN_Rdtase-like_dom"/>
</dbReference>
<dbReference type="SUPFAM" id="SSF52218">
    <property type="entry name" value="Flavoproteins"/>
    <property type="match status" value="1"/>
</dbReference>
<dbReference type="PANTHER" id="PTHR30543">
    <property type="entry name" value="CHROMATE REDUCTASE"/>
    <property type="match status" value="1"/>
</dbReference>
<evidence type="ECO:0000259" key="1">
    <source>
        <dbReference type="Pfam" id="PF03358"/>
    </source>
</evidence>
<name>A0A8S8XJG2_9PROT</name>
<sequence length="207" mass="23039">MLAALGMRAHDGRMTKLLVPVLLGSVRSDRQGIKAAHYMMRLLSARGHEPVLVDPLVKQLPLLDRMYKEHPKGEAPAVLEELADLYRRADGFLIVTGEYNQSIQPALKNLLDHFLEEYFWRPSTIVSYSAGRWGGVRAAIALRTVLCELGMPSLPSVLSIPSIGRALSDDGVANEPWIDKAADRFLAEFEWYAGALKDKRAKDAPPY</sequence>
<dbReference type="GO" id="GO:0016491">
    <property type="term" value="F:oxidoreductase activity"/>
    <property type="evidence" value="ECO:0007669"/>
    <property type="project" value="InterPro"/>
</dbReference>
<keyword evidence="3" id="KW-1185">Reference proteome</keyword>
<dbReference type="Proteomes" id="UP000681075">
    <property type="component" value="Unassembled WGS sequence"/>
</dbReference>
<dbReference type="EMBL" id="BOPV01000001">
    <property type="protein sequence ID" value="GIL41325.1"/>
    <property type="molecule type" value="Genomic_DNA"/>
</dbReference>
<evidence type="ECO:0000313" key="2">
    <source>
        <dbReference type="EMBL" id="GIL41325.1"/>
    </source>
</evidence>
<dbReference type="Pfam" id="PF03358">
    <property type="entry name" value="FMN_red"/>
    <property type="match status" value="1"/>
</dbReference>
<gene>
    <name evidence="2" type="ORF">TMPK1_35620</name>
</gene>
<dbReference type="InterPro" id="IPR029039">
    <property type="entry name" value="Flavoprotein-like_sf"/>
</dbReference>
<comment type="caution">
    <text evidence="2">The sequence shown here is derived from an EMBL/GenBank/DDBJ whole genome shotgun (WGS) entry which is preliminary data.</text>
</comment>
<organism evidence="2 3">
    <name type="scientific">Roseiterribacter gracilis</name>
    <dbReference type="NCBI Taxonomy" id="2812848"/>
    <lineage>
        <taxon>Bacteria</taxon>
        <taxon>Pseudomonadati</taxon>
        <taxon>Pseudomonadota</taxon>
        <taxon>Alphaproteobacteria</taxon>
        <taxon>Rhodospirillales</taxon>
        <taxon>Roseiterribacteraceae</taxon>
        <taxon>Roseiterribacter</taxon>
    </lineage>
</organism>